<evidence type="ECO:0000313" key="2">
    <source>
        <dbReference type="Proteomes" id="UP000596827"/>
    </source>
</evidence>
<reference evidence="1" key="1">
    <citation type="submission" date="2020-08" db="EMBL/GenBank/DDBJ databases">
        <title>Ramlibacter sp. GTP1 16S ribosomal RNA gene genome sequencing and assembly.</title>
        <authorList>
            <person name="Kang M."/>
        </authorList>
    </citation>
    <scope>NUCLEOTIDE SEQUENCE</scope>
    <source>
        <strain evidence="1">GTP1</strain>
    </source>
</reference>
<gene>
    <name evidence="1" type="ORF">H8R02_02850</name>
</gene>
<keyword evidence="2" id="KW-1185">Reference proteome</keyword>
<evidence type="ECO:0000313" key="1">
    <source>
        <dbReference type="EMBL" id="MBC5763375.1"/>
    </source>
</evidence>
<accession>A0A923M4R9</accession>
<comment type="caution">
    <text evidence="1">The sequence shown here is derived from an EMBL/GenBank/DDBJ whole genome shotgun (WGS) entry which is preliminary data.</text>
</comment>
<dbReference type="Proteomes" id="UP000596827">
    <property type="component" value="Unassembled WGS sequence"/>
</dbReference>
<dbReference type="EMBL" id="JACORU010000001">
    <property type="protein sequence ID" value="MBC5763375.1"/>
    <property type="molecule type" value="Genomic_DNA"/>
</dbReference>
<sequence>MGFFMKEHDVYVGTMLDDLNVRFAPPHGSKDQFGGIEEMAAIQKEFGIFKEGRSLRTSAMALHLGNGANHEAKNRFYAYLANLRRQKSNVKGQNGEAAIVKALLKNFAAKKPLPVYFDFHDMRGGGDNAGVIIREKDYPLFYMDQQYLWISLPMQPRTGEAEPAKKKKK</sequence>
<protein>
    <submittedName>
        <fullName evidence="1">Uncharacterized protein</fullName>
    </submittedName>
</protein>
<name>A0A923M4R9_9BURK</name>
<dbReference type="RefSeq" id="WP_187079829.1">
    <property type="nucleotide sequence ID" value="NZ_JACORU010000001.1"/>
</dbReference>
<organism evidence="1 2">
    <name type="scientific">Ramlibacter albus</name>
    <dbReference type="NCBI Taxonomy" id="2079448"/>
    <lineage>
        <taxon>Bacteria</taxon>
        <taxon>Pseudomonadati</taxon>
        <taxon>Pseudomonadota</taxon>
        <taxon>Betaproteobacteria</taxon>
        <taxon>Burkholderiales</taxon>
        <taxon>Comamonadaceae</taxon>
        <taxon>Ramlibacter</taxon>
    </lineage>
</organism>
<dbReference type="AlphaFoldDB" id="A0A923M4R9"/>
<proteinExistence type="predicted"/>